<gene>
    <name evidence="1" type="ORF">HNQ94_000658</name>
</gene>
<evidence type="ECO:0000313" key="2">
    <source>
        <dbReference type="Proteomes" id="UP000581688"/>
    </source>
</evidence>
<organism evidence="1 2">
    <name type="scientific">Salirhabdus euzebyi</name>
    <dbReference type="NCBI Taxonomy" id="394506"/>
    <lineage>
        <taxon>Bacteria</taxon>
        <taxon>Bacillati</taxon>
        <taxon>Bacillota</taxon>
        <taxon>Bacilli</taxon>
        <taxon>Bacillales</taxon>
        <taxon>Bacillaceae</taxon>
        <taxon>Salirhabdus</taxon>
    </lineage>
</organism>
<evidence type="ECO:0000313" key="1">
    <source>
        <dbReference type="EMBL" id="MBB6452213.1"/>
    </source>
</evidence>
<reference evidence="1 2" key="1">
    <citation type="submission" date="2020-08" db="EMBL/GenBank/DDBJ databases">
        <title>Genomic Encyclopedia of Type Strains, Phase IV (KMG-IV): sequencing the most valuable type-strain genomes for metagenomic binning, comparative biology and taxonomic classification.</title>
        <authorList>
            <person name="Goeker M."/>
        </authorList>
    </citation>
    <scope>NUCLEOTIDE SEQUENCE [LARGE SCALE GENOMIC DNA]</scope>
    <source>
        <strain evidence="1 2">DSM 19612</strain>
    </source>
</reference>
<name>A0A841Q1M6_9BACI</name>
<dbReference type="RefSeq" id="WP_174495106.1">
    <property type="nucleotide sequence ID" value="NZ_CADDWK010000002.1"/>
</dbReference>
<accession>A0A841Q1M6</accession>
<keyword evidence="2" id="KW-1185">Reference proteome</keyword>
<dbReference type="Proteomes" id="UP000581688">
    <property type="component" value="Unassembled WGS sequence"/>
</dbReference>
<dbReference type="AlphaFoldDB" id="A0A841Q1M6"/>
<proteinExistence type="predicted"/>
<dbReference type="EMBL" id="JACHGH010000002">
    <property type="protein sequence ID" value="MBB6452213.1"/>
    <property type="molecule type" value="Genomic_DNA"/>
</dbReference>
<comment type="caution">
    <text evidence="1">The sequence shown here is derived from an EMBL/GenBank/DDBJ whole genome shotgun (WGS) entry which is preliminary data.</text>
</comment>
<sequence length="282" mass="33899">MKTFYFENLNVYSDERWEKKNIYFTSDLFVPKHYINRLEERKIEVDQFWMSPGKVYVDIEYPLTDQKLQRHHVRQYLYKGCSLIISVFDLRRNMKWKQDFQCYIESLRGIPIDYMVVPKVNVKYLTVDMIRYFGIKKVPFILVDIHKKEDINDIKWGWLRQMQCVMRIPFAYVKSDLSKLLHEKFNEYNLMELSPPITKHPLKNRSLIETGISPKKGEIRIYGDADFNLHLKDQHKWGKGKIKEDLAPYISVIRGNVVKLNQTILEQKDFGNYCQISIQNHF</sequence>
<protein>
    <submittedName>
        <fullName evidence="1">Uncharacterized protein</fullName>
    </submittedName>
</protein>